<dbReference type="Pfam" id="PF01813">
    <property type="entry name" value="ATP-synt_D"/>
    <property type="match status" value="1"/>
</dbReference>
<feature type="non-terminal residue" evidence="4">
    <location>
        <position position="100"/>
    </location>
</feature>
<keyword evidence="5" id="KW-1185">Reference proteome</keyword>
<dbReference type="NCBIfam" id="TIGR00309">
    <property type="entry name" value="V_ATPase_subD"/>
    <property type="match status" value="1"/>
</dbReference>
<dbReference type="EMBL" id="JABXWD010000686">
    <property type="protein sequence ID" value="MBV6343598.1"/>
    <property type="molecule type" value="Genomic_DNA"/>
</dbReference>
<comment type="similarity">
    <text evidence="1">Belongs to the V-ATPase D subunit family.</text>
</comment>
<name>A0ABS6S561_9BACT</name>
<dbReference type="Proteomes" id="UP001196980">
    <property type="component" value="Unassembled WGS sequence"/>
</dbReference>
<keyword evidence="2" id="KW-0813">Transport</keyword>
<gene>
    <name evidence="4" type="ORF">HWQ67_18685</name>
</gene>
<keyword evidence="3" id="KW-0406">Ion transport</keyword>
<comment type="caution">
    <text evidence="4">The sequence shown here is derived from an EMBL/GenBank/DDBJ whole genome shotgun (WGS) entry which is preliminary data.</text>
</comment>
<sequence length="100" mass="11338">MSYVKPTRSELIELKKRIALAKNGHKLLKKKRDGLILEFFQILKDVKKERAEVADIYRKAAHRMNVARMLESDIKIKSIALATSEKASVAVSKKNIMGVS</sequence>
<evidence type="ECO:0000256" key="3">
    <source>
        <dbReference type="ARBA" id="ARBA00023065"/>
    </source>
</evidence>
<dbReference type="InterPro" id="IPR002699">
    <property type="entry name" value="V_ATPase_D"/>
</dbReference>
<proteinExistence type="inferred from homology"/>
<protein>
    <submittedName>
        <fullName evidence="4">V-type ATP synthase subunit D</fullName>
    </submittedName>
</protein>
<evidence type="ECO:0000256" key="1">
    <source>
        <dbReference type="ARBA" id="ARBA00005850"/>
    </source>
</evidence>
<evidence type="ECO:0000256" key="2">
    <source>
        <dbReference type="ARBA" id="ARBA00022448"/>
    </source>
</evidence>
<dbReference type="RefSeq" id="WP_218254216.1">
    <property type="nucleotide sequence ID" value="NZ_JABXWD010000686.1"/>
</dbReference>
<evidence type="ECO:0000313" key="5">
    <source>
        <dbReference type="Proteomes" id="UP001196980"/>
    </source>
</evidence>
<evidence type="ECO:0000313" key="4">
    <source>
        <dbReference type="EMBL" id="MBV6343598.1"/>
    </source>
</evidence>
<dbReference type="PANTHER" id="PTHR11671">
    <property type="entry name" value="V-TYPE ATP SYNTHASE SUBUNIT D"/>
    <property type="match status" value="1"/>
</dbReference>
<organism evidence="4 5">
    <name type="scientific">Candidatus Magnetobacterium casense</name>
    <dbReference type="NCBI Taxonomy" id="1455061"/>
    <lineage>
        <taxon>Bacteria</taxon>
        <taxon>Pseudomonadati</taxon>
        <taxon>Nitrospirota</taxon>
        <taxon>Thermodesulfovibrionia</taxon>
        <taxon>Thermodesulfovibrionales</taxon>
        <taxon>Candidatus Magnetobacteriaceae</taxon>
        <taxon>Candidatus Magnetobacterium</taxon>
    </lineage>
</organism>
<accession>A0ABS6S561</accession>
<reference evidence="4 5" key="1">
    <citation type="journal article" date="2020" name="J Geophys Res Biogeosci">
        <title>Magnetotaxis as an Adaptation to Enable Bacterial Shuttling of Microbial Sulfur and Sulfur Cycling Across Aquatic Oxic#Anoxic Interfaces.</title>
        <authorList>
            <person name="Li J."/>
            <person name="Liu P."/>
            <person name="Wang J."/>
            <person name="Roberts A.P."/>
            <person name="Pan Y."/>
        </authorList>
    </citation>
    <scope>NUCLEOTIDE SEQUENCE [LARGE SCALE GENOMIC DNA]</scope>
    <source>
        <strain evidence="4 5">MYR-1_YQ</strain>
    </source>
</reference>